<keyword evidence="4" id="KW-1185">Reference proteome</keyword>
<evidence type="ECO:0000259" key="2">
    <source>
        <dbReference type="Pfam" id="PF08450"/>
    </source>
</evidence>
<comment type="caution">
    <text evidence="3">The sequence shown here is derived from an EMBL/GenBank/DDBJ whole genome shotgun (WGS) entry which is preliminary data.</text>
</comment>
<reference evidence="3 4" key="1">
    <citation type="submission" date="2017-10" db="EMBL/GenBank/DDBJ databases">
        <title>Whole genome sequencing of members of genus Pseudoxanthomonas.</title>
        <authorList>
            <person name="Kumar S."/>
            <person name="Bansal K."/>
            <person name="Kaur A."/>
            <person name="Patil P."/>
            <person name="Sharma S."/>
            <person name="Patil P.B."/>
        </authorList>
    </citation>
    <scope>NUCLEOTIDE SEQUENCE [LARGE SCALE GENOMIC DNA]</scope>
    <source>
        <strain evidence="3 4">DSM 17109</strain>
    </source>
</reference>
<dbReference type="InterPro" id="IPR005511">
    <property type="entry name" value="SMP-30"/>
</dbReference>
<dbReference type="InterPro" id="IPR011042">
    <property type="entry name" value="6-blade_b-propeller_TolB-like"/>
</dbReference>
<dbReference type="Gene3D" id="2.120.10.30">
    <property type="entry name" value="TolB, C-terminal domain"/>
    <property type="match status" value="1"/>
</dbReference>
<dbReference type="PANTHER" id="PTHR10907">
    <property type="entry name" value="REGUCALCIN"/>
    <property type="match status" value="1"/>
</dbReference>
<dbReference type="InterPro" id="IPR013658">
    <property type="entry name" value="SGL"/>
</dbReference>
<proteinExistence type="inferred from homology"/>
<protein>
    <submittedName>
        <fullName evidence="3">Regucalcin</fullName>
    </submittedName>
</protein>
<name>A0ABQ6ZFU7_9GAMM</name>
<gene>
    <name evidence="3" type="ORF">CSC78_12220</name>
</gene>
<dbReference type="RefSeq" id="WP_162338134.1">
    <property type="nucleotide sequence ID" value="NZ_JBHSRQ010000015.1"/>
</dbReference>
<dbReference type="PRINTS" id="PR01790">
    <property type="entry name" value="SMP30FAMILY"/>
</dbReference>
<evidence type="ECO:0000256" key="1">
    <source>
        <dbReference type="ARBA" id="ARBA00008853"/>
    </source>
</evidence>
<evidence type="ECO:0000313" key="3">
    <source>
        <dbReference type="EMBL" id="KAF1724440.1"/>
    </source>
</evidence>
<evidence type="ECO:0000313" key="4">
    <source>
        <dbReference type="Proteomes" id="UP000781710"/>
    </source>
</evidence>
<comment type="similarity">
    <text evidence="1">Belongs to the SMP-30/CGR1 family.</text>
</comment>
<sequence length="308" mass="33119">MAAWPSGEPVTAALATLAVDSRCALGEGILWCERRRVLYWTDILAAELWRHDPASGHTHTWSLPAPLGCLALAEDGRLLLGLAKALHAGDVEAQLDRRDLLTTKLADVEADEPSTRVNDGRADRHGGFVFGTKSEHADLRPIGRFHQYTAAHGLRELALPRAAIPNSICFDADGTTMYFCDSVVPRILRCRYDAATATVSDIGVFVGLDTPGAEPDGSIIDHEGALWNAQWGAGRVVRYLPDGRLDRIVRTPASQPSCCVLAGDTLYLTSARVGLDDAALAEQPLAGGVFAHDAGRALTRATDRVRLP</sequence>
<dbReference type="Pfam" id="PF08450">
    <property type="entry name" value="SGL"/>
    <property type="match status" value="1"/>
</dbReference>
<dbReference type="PANTHER" id="PTHR10907:SF47">
    <property type="entry name" value="REGUCALCIN"/>
    <property type="match status" value="1"/>
</dbReference>
<dbReference type="SUPFAM" id="SSF63829">
    <property type="entry name" value="Calcium-dependent phosphotriesterase"/>
    <property type="match status" value="1"/>
</dbReference>
<feature type="domain" description="SMP-30/Gluconolactonase/LRE-like region" evidence="2">
    <location>
        <begin position="25"/>
        <end position="272"/>
    </location>
</feature>
<dbReference type="Proteomes" id="UP000781710">
    <property type="component" value="Unassembled WGS sequence"/>
</dbReference>
<dbReference type="EMBL" id="PDWW01000017">
    <property type="protein sequence ID" value="KAF1724440.1"/>
    <property type="molecule type" value="Genomic_DNA"/>
</dbReference>
<organism evidence="3 4">
    <name type="scientific">Pseudoxanthomonas japonensis</name>
    <dbReference type="NCBI Taxonomy" id="69284"/>
    <lineage>
        <taxon>Bacteria</taxon>
        <taxon>Pseudomonadati</taxon>
        <taxon>Pseudomonadota</taxon>
        <taxon>Gammaproteobacteria</taxon>
        <taxon>Lysobacterales</taxon>
        <taxon>Lysobacteraceae</taxon>
        <taxon>Pseudoxanthomonas</taxon>
    </lineage>
</organism>
<accession>A0ABQ6ZFU7</accession>